<dbReference type="CDD" id="cd00120">
    <property type="entry name" value="MADS"/>
    <property type="match status" value="1"/>
</dbReference>
<dbReference type="AlphaFoldDB" id="A0A5K1UNE7"/>
<dbReference type="GO" id="GO:0003677">
    <property type="term" value="F:DNA binding"/>
    <property type="evidence" value="ECO:0007669"/>
    <property type="project" value="UniProtKB-KW"/>
</dbReference>
<keyword evidence="5" id="KW-0539">Nucleus</keyword>
<evidence type="ECO:0000256" key="5">
    <source>
        <dbReference type="ARBA" id="ARBA00023242"/>
    </source>
</evidence>
<dbReference type="InterPro" id="IPR050142">
    <property type="entry name" value="MADS-box/MEF2_TF"/>
</dbReference>
<evidence type="ECO:0000256" key="3">
    <source>
        <dbReference type="ARBA" id="ARBA00023125"/>
    </source>
</evidence>
<keyword evidence="3" id="KW-0238">DNA-binding</keyword>
<dbReference type="VEuPathDB" id="AmoebaDB:EHI7A_119670"/>
<name>A0A5K1UNE7_ENTHI</name>
<dbReference type="InterPro" id="IPR002100">
    <property type="entry name" value="TF_MADSbox"/>
</dbReference>
<dbReference type="EMBL" id="BDEQ01000001">
    <property type="protein sequence ID" value="GAT98423.1"/>
    <property type="molecule type" value="Genomic_DNA"/>
</dbReference>
<evidence type="ECO:0000256" key="2">
    <source>
        <dbReference type="ARBA" id="ARBA00023015"/>
    </source>
</evidence>
<keyword evidence="2" id="KW-0805">Transcription regulation</keyword>
<evidence type="ECO:0000256" key="6">
    <source>
        <dbReference type="SAM" id="MobiDB-lite"/>
    </source>
</evidence>
<feature type="region of interest" description="Disordered" evidence="6">
    <location>
        <begin position="103"/>
        <end position="122"/>
    </location>
</feature>
<keyword evidence="4" id="KW-0804">Transcription</keyword>
<evidence type="ECO:0000313" key="8">
    <source>
        <dbReference type="EMBL" id="GAT98423.1"/>
    </source>
</evidence>
<dbReference type="VEuPathDB" id="AmoebaDB:EHI_055370"/>
<gene>
    <name evidence="8" type="ORF">CL6EHI_055370</name>
</gene>
<feature type="compositionally biased region" description="Polar residues" evidence="6">
    <location>
        <begin position="104"/>
        <end position="122"/>
    </location>
</feature>
<reference evidence="8 9" key="1">
    <citation type="submission" date="2016-05" db="EMBL/GenBank/DDBJ databases">
        <title>First whole genome sequencing of Entamoeba histolytica HM1:IMSS-clone-6.</title>
        <authorList>
            <person name="Mukherjee Avik.K."/>
            <person name="Izumyama S."/>
            <person name="Nakada-Tsukui K."/>
            <person name="Nozaki T."/>
        </authorList>
    </citation>
    <scope>NUCLEOTIDE SEQUENCE [LARGE SCALE GENOMIC DNA]</scope>
    <source>
        <strain evidence="8 9">HM1:IMSS clone 6</strain>
    </source>
</reference>
<proteinExistence type="predicted"/>
<dbReference type="PRINTS" id="PR00404">
    <property type="entry name" value="MADSDOMAIN"/>
</dbReference>
<organism evidence="8 9">
    <name type="scientific">Entamoeba histolytica</name>
    <dbReference type="NCBI Taxonomy" id="5759"/>
    <lineage>
        <taxon>Eukaryota</taxon>
        <taxon>Amoebozoa</taxon>
        <taxon>Evosea</taxon>
        <taxon>Archamoebae</taxon>
        <taxon>Mastigamoebida</taxon>
        <taxon>Entamoebidae</taxon>
        <taxon>Entamoeba</taxon>
    </lineage>
</organism>
<dbReference type="Proteomes" id="UP000078387">
    <property type="component" value="Unassembled WGS sequence"/>
</dbReference>
<dbReference type="Pfam" id="PF00319">
    <property type="entry name" value="SRF-TF"/>
    <property type="match status" value="1"/>
</dbReference>
<feature type="domain" description="MADS-box" evidence="7">
    <location>
        <begin position="1"/>
        <end position="48"/>
    </location>
</feature>
<accession>A0A5K1UNE7</accession>
<dbReference type="VEuPathDB" id="AmoebaDB:EHI5A_158300"/>
<comment type="subcellular location">
    <subcellularLocation>
        <location evidence="1">Nucleus</location>
    </subcellularLocation>
</comment>
<dbReference type="SMART" id="SM00432">
    <property type="entry name" value="MADS"/>
    <property type="match status" value="1"/>
</dbReference>
<dbReference type="OMA" id="KEMYNIP"/>
<evidence type="ECO:0000313" key="9">
    <source>
        <dbReference type="Proteomes" id="UP000078387"/>
    </source>
</evidence>
<dbReference type="VEuPathDB" id="AmoebaDB:EHI8A_129740"/>
<dbReference type="VEuPathDB" id="AmoebaDB:KM1_205580"/>
<dbReference type="GO" id="GO:0046983">
    <property type="term" value="F:protein dimerization activity"/>
    <property type="evidence" value="ECO:0007669"/>
    <property type="project" value="InterPro"/>
</dbReference>
<comment type="caution">
    <text evidence="8">The sequence shown here is derived from an EMBL/GenBank/DDBJ whole genome shotgun (WGS) entry which is preliminary data.</text>
</comment>
<evidence type="ECO:0000256" key="1">
    <source>
        <dbReference type="ARBA" id="ARBA00004123"/>
    </source>
</evidence>
<dbReference type="PROSITE" id="PS50066">
    <property type="entry name" value="MADS_BOX_2"/>
    <property type="match status" value="1"/>
</dbReference>
<evidence type="ECO:0000256" key="4">
    <source>
        <dbReference type="ARBA" id="ARBA00023163"/>
    </source>
</evidence>
<dbReference type="SUPFAM" id="SSF55455">
    <property type="entry name" value="SRF-like"/>
    <property type="match status" value="1"/>
</dbReference>
<dbReference type="GO" id="GO:0005634">
    <property type="term" value="C:nucleus"/>
    <property type="evidence" value="ECO:0007669"/>
    <property type="project" value="UniProtKB-SubCell"/>
</dbReference>
<feature type="region of interest" description="Disordered" evidence="6">
    <location>
        <begin position="220"/>
        <end position="244"/>
    </location>
</feature>
<protein>
    <recommendedName>
        <fullName evidence="7">MADS-box domain-containing protein</fullName>
    </recommendedName>
</protein>
<dbReference type="Gene3D" id="3.40.1810.10">
    <property type="entry name" value="Transcription factor, MADS-box"/>
    <property type="match status" value="1"/>
</dbReference>
<dbReference type="PANTHER" id="PTHR48019">
    <property type="entry name" value="SERUM RESPONSE FACTOR HOMOLOG"/>
    <property type="match status" value="1"/>
</dbReference>
<dbReference type="InterPro" id="IPR036879">
    <property type="entry name" value="TF_MADSbox_sf"/>
</dbReference>
<sequence>MGRNKIRIERIENEKKRATTFQKRRHGLIKKAMELSILCDCKVSLMVFKDDKLVVYSTNNIKKMLLEFVEFQGQFISFTNEDYSNVADNQIDIEQPEKQIDIPKSNSEMSKSVTQKVNPPEPISTSQVITHDPIQQDNNYSTPTSDNLLIKSNTIIQPNNTEDMPELPTGSPLTTPLKKGMYNISTIPPIQTTNLSIDCTSQNLELQKPTEFQHPSFISYQPIKREPIDPDTEIIPPNKKQLQD</sequence>
<evidence type="ECO:0000259" key="7">
    <source>
        <dbReference type="PROSITE" id="PS50066"/>
    </source>
</evidence>
<dbReference type="SMR" id="A0A5K1UNE7"/>